<dbReference type="Proteomes" id="UP000792457">
    <property type="component" value="Unassembled WGS sequence"/>
</dbReference>
<reference evidence="2" key="1">
    <citation type="submission" date="2013-04" db="EMBL/GenBank/DDBJ databases">
        <authorList>
            <person name="Qu J."/>
            <person name="Murali S.C."/>
            <person name="Bandaranaike D."/>
            <person name="Bellair M."/>
            <person name="Blankenburg K."/>
            <person name="Chao H."/>
            <person name="Dinh H."/>
            <person name="Doddapaneni H."/>
            <person name="Downs B."/>
            <person name="Dugan-Rocha S."/>
            <person name="Elkadiri S."/>
            <person name="Gnanaolivu R.D."/>
            <person name="Hernandez B."/>
            <person name="Javaid M."/>
            <person name="Jayaseelan J.C."/>
            <person name="Lee S."/>
            <person name="Li M."/>
            <person name="Ming W."/>
            <person name="Munidasa M."/>
            <person name="Muniz J."/>
            <person name="Nguyen L."/>
            <person name="Ongeri F."/>
            <person name="Osuji N."/>
            <person name="Pu L.-L."/>
            <person name="Puazo M."/>
            <person name="Qu C."/>
            <person name="Quiroz J."/>
            <person name="Raj R."/>
            <person name="Weissenberger G."/>
            <person name="Xin Y."/>
            <person name="Zou X."/>
            <person name="Han Y."/>
            <person name="Richards S."/>
            <person name="Worley K."/>
            <person name="Muzny D."/>
            <person name="Gibbs R."/>
        </authorList>
    </citation>
    <scope>NUCLEOTIDE SEQUENCE</scope>
    <source>
        <strain evidence="2">Sampled in the wild</strain>
    </source>
</reference>
<gene>
    <name evidence="2" type="ORF">J437_LFUL000522</name>
</gene>
<evidence type="ECO:0000256" key="1">
    <source>
        <dbReference type="SAM" id="MobiDB-lite"/>
    </source>
</evidence>
<feature type="region of interest" description="Disordered" evidence="1">
    <location>
        <begin position="45"/>
        <end position="79"/>
    </location>
</feature>
<keyword evidence="3" id="KW-1185">Reference proteome</keyword>
<organism evidence="2 3">
    <name type="scientific">Ladona fulva</name>
    <name type="common">Scarce chaser dragonfly</name>
    <name type="synonym">Libellula fulva</name>
    <dbReference type="NCBI Taxonomy" id="123851"/>
    <lineage>
        <taxon>Eukaryota</taxon>
        <taxon>Metazoa</taxon>
        <taxon>Ecdysozoa</taxon>
        <taxon>Arthropoda</taxon>
        <taxon>Hexapoda</taxon>
        <taxon>Insecta</taxon>
        <taxon>Pterygota</taxon>
        <taxon>Palaeoptera</taxon>
        <taxon>Odonata</taxon>
        <taxon>Epiprocta</taxon>
        <taxon>Anisoptera</taxon>
        <taxon>Libelluloidea</taxon>
        <taxon>Libellulidae</taxon>
        <taxon>Ladona</taxon>
    </lineage>
</organism>
<proteinExistence type="predicted"/>
<comment type="caution">
    <text evidence="2">The sequence shown here is derived from an EMBL/GenBank/DDBJ whole genome shotgun (WGS) entry which is preliminary data.</text>
</comment>
<evidence type="ECO:0000313" key="2">
    <source>
        <dbReference type="EMBL" id="KAG8222078.1"/>
    </source>
</evidence>
<dbReference type="EMBL" id="KZ308122">
    <property type="protein sequence ID" value="KAG8222078.1"/>
    <property type="molecule type" value="Genomic_DNA"/>
</dbReference>
<reference evidence="2" key="2">
    <citation type="submission" date="2017-10" db="EMBL/GenBank/DDBJ databases">
        <title>Ladona fulva Genome sequencing and assembly.</title>
        <authorList>
            <person name="Murali S."/>
            <person name="Richards S."/>
            <person name="Bandaranaike D."/>
            <person name="Bellair M."/>
            <person name="Blankenburg K."/>
            <person name="Chao H."/>
            <person name="Dinh H."/>
            <person name="Doddapaneni H."/>
            <person name="Dugan-Rocha S."/>
            <person name="Elkadiri S."/>
            <person name="Gnanaolivu R."/>
            <person name="Hernandez B."/>
            <person name="Skinner E."/>
            <person name="Javaid M."/>
            <person name="Lee S."/>
            <person name="Li M."/>
            <person name="Ming W."/>
            <person name="Munidasa M."/>
            <person name="Muniz J."/>
            <person name="Nguyen L."/>
            <person name="Hughes D."/>
            <person name="Osuji N."/>
            <person name="Pu L.-L."/>
            <person name="Puazo M."/>
            <person name="Qu C."/>
            <person name="Quiroz J."/>
            <person name="Raj R."/>
            <person name="Weissenberger G."/>
            <person name="Xin Y."/>
            <person name="Zou X."/>
            <person name="Han Y."/>
            <person name="Worley K."/>
            <person name="Muzny D."/>
            <person name="Gibbs R."/>
        </authorList>
    </citation>
    <scope>NUCLEOTIDE SEQUENCE</scope>
    <source>
        <strain evidence="2">Sampled in the wild</strain>
    </source>
</reference>
<dbReference type="AlphaFoldDB" id="A0A8K0NU48"/>
<accession>A0A8K0NU48</accession>
<protein>
    <submittedName>
        <fullName evidence="2">Uncharacterized protein</fullName>
    </submittedName>
</protein>
<sequence length="227" mass="24095">MVPICLTHVRVIADSLWLHVRAVGEWTNRLYDYFEKEQERMQAEEAVTSSTPAVPADPEVGRSEAGGRGSMSYNGNSMQMRGKGLKRLQASIQRKLGSDEEGTNNRTGSIKSVGFRKVGGDGFTNEGFSYGGPEGRGGDPAGLATLMQGTILDSVGVGAGNEGNGVDSARLTSGGSVGAGSVGRGRKLSPDQKLHRLLLAGSKIPLAKSLSMPDMQTRTKKRERLMA</sequence>
<name>A0A8K0NU48_LADFU</name>
<dbReference type="OrthoDB" id="167398at2759"/>
<evidence type="ECO:0000313" key="3">
    <source>
        <dbReference type="Proteomes" id="UP000792457"/>
    </source>
</evidence>